<feature type="region of interest" description="Disordered" evidence="1">
    <location>
        <begin position="1"/>
        <end position="50"/>
    </location>
</feature>
<accession>Q7T3J9</accession>
<name>Q7T3J9_ONCMA</name>
<sequence length="70" mass="8098">LVIHCTHLRGLRSAPRHPASGSGRPRPHRLPDEDPDGARLQLHHHGRVGKSYETSRRSCATWRWTLSMRW</sequence>
<evidence type="ECO:0000256" key="1">
    <source>
        <dbReference type="SAM" id="MobiDB-lite"/>
    </source>
</evidence>
<feature type="non-terminal residue" evidence="2">
    <location>
        <position position="1"/>
    </location>
</feature>
<gene>
    <name evidence="2" type="primary">b-actin</name>
</gene>
<reference evidence="2" key="1">
    <citation type="submission" date="2003-05" db="EMBL/GenBank/DDBJ databases">
        <title>Molecular cloning of beta-actin cDNA from hime and masu salmons.</title>
        <authorList>
            <person name="Ogawa S."/>
            <person name="Kobayashi M."/>
            <person name="Watabe S."/>
        </authorList>
    </citation>
    <scope>NUCLEOTIDE SEQUENCE</scope>
</reference>
<protein>
    <submittedName>
        <fullName evidence="2">Beta actin</fullName>
    </submittedName>
</protein>
<dbReference type="EMBL" id="AB111056">
    <property type="protein sequence ID" value="BAC77048.1"/>
    <property type="molecule type" value="mRNA"/>
</dbReference>
<dbReference type="AlphaFoldDB" id="Q7T3J9"/>
<organism evidence="2">
    <name type="scientific">Oncorhynchus masou</name>
    <name type="common">Cherry salmon</name>
    <name type="synonym">Masu salmon</name>
    <dbReference type="NCBI Taxonomy" id="8020"/>
    <lineage>
        <taxon>Eukaryota</taxon>
        <taxon>Metazoa</taxon>
        <taxon>Chordata</taxon>
        <taxon>Craniata</taxon>
        <taxon>Vertebrata</taxon>
        <taxon>Euteleostomi</taxon>
        <taxon>Actinopterygii</taxon>
        <taxon>Neopterygii</taxon>
        <taxon>Teleostei</taxon>
        <taxon>Protacanthopterygii</taxon>
        <taxon>Salmoniformes</taxon>
        <taxon>Salmonidae</taxon>
        <taxon>Salmoninae</taxon>
        <taxon>Oncorhynchus</taxon>
    </lineage>
</organism>
<feature type="non-terminal residue" evidence="2">
    <location>
        <position position="70"/>
    </location>
</feature>
<feature type="compositionally biased region" description="Basic residues" evidence="1">
    <location>
        <begin position="1"/>
        <end position="10"/>
    </location>
</feature>
<evidence type="ECO:0000313" key="2">
    <source>
        <dbReference type="EMBL" id="BAC77048.1"/>
    </source>
</evidence>
<proteinExistence type="evidence at transcript level"/>